<dbReference type="Proteomes" id="UP000238605">
    <property type="component" value="Unassembled WGS sequence"/>
</dbReference>
<dbReference type="Pfam" id="PF14334">
    <property type="entry name" value="DUF4390"/>
    <property type="match status" value="1"/>
</dbReference>
<organism evidence="1 2">
    <name type="scientific">Caldimonas caldifontis</name>
    <dbReference type="NCBI Taxonomy" id="1452508"/>
    <lineage>
        <taxon>Bacteria</taxon>
        <taxon>Pseudomonadati</taxon>
        <taxon>Pseudomonadota</taxon>
        <taxon>Betaproteobacteria</taxon>
        <taxon>Burkholderiales</taxon>
        <taxon>Sphaerotilaceae</taxon>
        <taxon>Caldimonas</taxon>
    </lineage>
</organism>
<dbReference type="AlphaFoldDB" id="A0A2S5SUE2"/>
<dbReference type="InterPro" id="IPR025500">
    <property type="entry name" value="DUF4390"/>
</dbReference>
<protein>
    <submittedName>
        <fullName evidence="1">DUF4390 domain-containing protein</fullName>
    </submittedName>
</protein>
<evidence type="ECO:0000313" key="1">
    <source>
        <dbReference type="EMBL" id="PPE66355.1"/>
    </source>
</evidence>
<gene>
    <name evidence="1" type="ORF">C1704_10310</name>
</gene>
<reference evidence="1 2" key="1">
    <citation type="submission" date="2018-02" db="EMBL/GenBank/DDBJ databases">
        <title>Reclassifiation of [Polyangium] brachysporum DSM 7029 as Guopingzhaonella breviflexa gen. nov., sp. nov., a member of the family Comamonadaceae.</title>
        <authorList>
            <person name="Tang B."/>
        </authorList>
    </citation>
    <scope>NUCLEOTIDE SEQUENCE [LARGE SCALE GENOMIC DNA]</scope>
    <source>
        <strain evidence="1 2">BCRC 80649</strain>
    </source>
</reference>
<proteinExistence type="predicted"/>
<comment type="caution">
    <text evidence="1">The sequence shown here is derived from an EMBL/GenBank/DDBJ whole genome shotgun (WGS) entry which is preliminary data.</text>
</comment>
<dbReference type="OrthoDB" id="5298153at2"/>
<accession>A0A2S5SUE2</accession>
<sequence length="205" mass="22797">MDLPVLTAKPPSTAPAGPVAAVLAALLAAILGLLLALSPAWGQEGRITLSDVQIDRNDEGLWLGFSTRIELPRSVEEALVKGVPLAFEAEVRTFRSRWYWRDLNVATATLSWRVTYQPLTRRYRVQSGAFSQQFESLHDALATMQRTEGWKVASRSRLASGERHYAELIFRLDTSQLPRPFQFGIGGQAQWDLSAQSTLVIPDHP</sequence>
<dbReference type="EMBL" id="PSNX01000008">
    <property type="protein sequence ID" value="PPE66355.1"/>
    <property type="molecule type" value="Genomic_DNA"/>
</dbReference>
<keyword evidence="2" id="KW-1185">Reference proteome</keyword>
<name>A0A2S5SUE2_9BURK</name>
<evidence type="ECO:0000313" key="2">
    <source>
        <dbReference type="Proteomes" id="UP000238605"/>
    </source>
</evidence>